<evidence type="ECO:0000313" key="2">
    <source>
        <dbReference type="Proteomes" id="UP000267821"/>
    </source>
</evidence>
<dbReference type="EMBL" id="ML121533">
    <property type="protein sequence ID" value="RPB26921.1"/>
    <property type="molecule type" value="Genomic_DNA"/>
</dbReference>
<accession>A0A3N4M1T7</accession>
<gene>
    <name evidence="1" type="ORF">L211DRAFT_661506</name>
</gene>
<dbReference type="InParanoid" id="A0A3N4M1T7"/>
<organism evidence="1 2">
    <name type="scientific">Terfezia boudieri ATCC MYA-4762</name>
    <dbReference type="NCBI Taxonomy" id="1051890"/>
    <lineage>
        <taxon>Eukaryota</taxon>
        <taxon>Fungi</taxon>
        <taxon>Dikarya</taxon>
        <taxon>Ascomycota</taxon>
        <taxon>Pezizomycotina</taxon>
        <taxon>Pezizomycetes</taxon>
        <taxon>Pezizales</taxon>
        <taxon>Pezizaceae</taxon>
        <taxon>Terfezia</taxon>
    </lineage>
</organism>
<sequence length="80" mass="8972">MTSPVELFFASRMNTNFLSVTLTLSITTNSSSIPVTLSTDTISFSRHNRTLRPVLRLKSVTIGKTWKLIFPLPLYSLLVV</sequence>
<keyword evidence="2" id="KW-1185">Reference proteome</keyword>
<name>A0A3N4M1T7_9PEZI</name>
<protein>
    <submittedName>
        <fullName evidence="1">Uncharacterized protein</fullName>
    </submittedName>
</protein>
<proteinExistence type="predicted"/>
<dbReference type="AlphaFoldDB" id="A0A3N4M1T7"/>
<evidence type="ECO:0000313" key="1">
    <source>
        <dbReference type="EMBL" id="RPB26921.1"/>
    </source>
</evidence>
<dbReference type="Proteomes" id="UP000267821">
    <property type="component" value="Unassembled WGS sequence"/>
</dbReference>
<reference evidence="1 2" key="1">
    <citation type="journal article" date="2018" name="Nat. Ecol. Evol.">
        <title>Pezizomycetes genomes reveal the molecular basis of ectomycorrhizal truffle lifestyle.</title>
        <authorList>
            <person name="Murat C."/>
            <person name="Payen T."/>
            <person name="Noel B."/>
            <person name="Kuo A."/>
            <person name="Morin E."/>
            <person name="Chen J."/>
            <person name="Kohler A."/>
            <person name="Krizsan K."/>
            <person name="Balestrini R."/>
            <person name="Da Silva C."/>
            <person name="Montanini B."/>
            <person name="Hainaut M."/>
            <person name="Levati E."/>
            <person name="Barry K.W."/>
            <person name="Belfiori B."/>
            <person name="Cichocki N."/>
            <person name="Clum A."/>
            <person name="Dockter R.B."/>
            <person name="Fauchery L."/>
            <person name="Guy J."/>
            <person name="Iotti M."/>
            <person name="Le Tacon F."/>
            <person name="Lindquist E.A."/>
            <person name="Lipzen A."/>
            <person name="Malagnac F."/>
            <person name="Mello A."/>
            <person name="Molinier V."/>
            <person name="Miyauchi S."/>
            <person name="Poulain J."/>
            <person name="Riccioni C."/>
            <person name="Rubini A."/>
            <person name="Sitrit Y."/>
            <person name="Splivallo R."/>
            <person name="Traeger S."/>
            <person name="Wang M."/>
            <person name="Zifcakova L."/>
            <person name="Wipf D."/>
            <person name="Zambonelli A."/>
            <person name="Paolocci F."/>
            <person name="Nowrousian M."/>
            <person name="Ottonello S."/>
            <person name="Baldrian P."/>
            <person name="Spatafora J.W."/>
            <person name="Henrissat B."/>
            <person name="Nagy L.G."/>
            <person name="Aury J.M."/>
            <person name="Wincker P."/>
            <person name="Grigoriev I.V."/>
            <person name="Bonfante P."/>
            <person name="Martin F.M."/>
        </authorList>
    </citation>
    <scope>NUCLEOTIDE SEQUENCE [LARGE SCALE GENOMIC DNA]</scope>
    <source>
        <strain evidence="1 2">ATCC MYA-4762</strain>
    </source>
</reference>